<gene>
    <name evidence="2" type="ORF">CCR75_002691</name>
</gene>
<proteinExistence type="predicted"/>
<dbReference type="Proteomes" id="UP000294530">
    <property type="component" value="Unassembled WGS sequence"/>
</dbReference>
<accession>A0A976IG43</accession>
<protein>
    <submittedName>
        <fullName evidence="2">Uncharacterized protein</fullName>
    </submittedName>
</protein>
<evidence type="ECO:0000256" key="1">
    <source>
        <dbReference type="SAM" id="MobiDB-lite"/>
    </source>
</evidence>
<keyword evidence="3" id="KW-1185">Reference proteome</keyword>
<dbReference type="GeneID" id="94346459"/>
<dbReference type="RefSeq" id="XP_067820612.1">
    <property type="nucleotide sequence ID" value="XM_067960788.1"/>
</dbReference>
<evidence type="ECO:0000313" key="3">
    <source>
        <dbReference type="Proteomes" id="UP000294530"/>
    </source>
</evidence>
<name>A0A976IG43_BRELC</name>
<organism evidence="2 3">
    <name type="scientific">Bremia lactucae</name>
    <name type="common">Lettuce downy mildew</name>
    <dbReference type="NCBI Taxonomy" id="4779"/>
    <lineage>
        <taxon>Eukaryota</taxon>
        <taxon>Sar</taxon>
        <taxon>Stramenopiles</taxon>
        <taxon>Oomycota</taxon>
        <taxon>Peronosporomycetes</taxon>
        <taxon>Peronosporales</taxon>
        <taxon>Peronosporaceae</taxon>
        <taxon>Bremia</taxon>
    </lineage>
</organism>
<dbReference type="EMBL" id="SHOA02000004">
    <property type="protein sequence ID" value="TDH71113.1"/>
    <property type="molecule type" value="Genomic_DNA"/>
</dbReference>
<evidence type="ECO:0000313" key="2">
    <source>
        <dbReference type="EMBL" id="TDH71113.1"/>
    </source>
</evidence>
<reference evidence="2 3" key="1">
    <citation type="journal article" date="2021" name="Genome Biol.">
        <title>AFLAP: assembly-free linkage analysis pipeline using k-mers from genome sequencing data.</title>
        <authorList>
            <person name="Fletcher K."/>
            <person name="Zhang L."/>
            <person name="Gil J."/>
            <person name="Han R."/>
            <person name="Cavanaugh K."/>
            <person name="Michelmore R."/>
        </authorList>
    </citation>
    <scope>NUCLEOTIDE SEQUENCE [LARGE SCALE GENOMIC DNA]</scope>
    <source>
        <strain evidence="2 3">SF5</strain>
    </source>
</reference>
<dbReference type="AlphaFoldDB" id="A0A976IG43"/>
<dbReference type="KEGG" id="blac:94346459"/>
<sequence length="130" mass="14513">MGVGSHKLKRVRCRASRRERGQLPRPTTLDFYFDSIECPQELLRIHKLFVAESDSVMEVAVYHHPRVSKPIVSQLAASTQGLQGQGPSACCCSLHSRDRDRGSTRSQRQLKQGQEGSMLRAQTHAIQVGS</sequence>
<feature type="region of interest" description="Disordered" evidence="1">
    <location>
        <begin position="93"/>
        <end position="130"/>
    </location>
</feature>
<comment type="caution">
    <text evidence="2">The sequence shown here is derived from an EMBL/GenBank/DDBJ whole genome shotgun (WGS) entry which is preliminary data.</text>
</comment>
<feature type="compositionally biased region" description="Polar residues" evidence="1">
    <location>
        <begin position="104"/>
        <end position="115"/>
    </location>
</feature>